<evidence type="ECO:0000313" key="9">
    <source>
        <dbReference type="Proteomes" id="UP001314170"/>
    </source>
</evidence>
<feature type="domain" description="TF-B3" evidence="7">
    <location>
        <begin position="309"/>
        <end position="411"/>
    </location>
</feature>
<dbReference type="PANTHER" id="PTHR31391:SF137">
    <property type="entry name" value="B3 DOMAIN-CONTAINING PROTEIN REM16-LIKE"/>
    <property type="match status" value="1"/>
</dbReference>
<dbReference type="InterPro" id="IPR015300">
    <property type="entry name" value="DNA-bd_pseudobarrel_sf"/>
</dbReference>
<dbReference type="PANTHER" id="PTHR31391">
    <property type="entry name" value="B3 DOMAIN-CONTAINING PROTEIN OS11G0197600-RELATED"/>
    <property type="match status" value="1"/>
</dbReference>
<evidence type="ECO:0000313" key="8">
    <source>
        <dbReference type="EMBL" id="CAK7355254.1"/>
    </source>
</evidence>
<dbReference type="InterPro" id="IPR044837">
    <property type="entry name" value="REM16-like"/>
</dbReference>
<reference evidence="8 9" key="1">
    <citation type="submission" date="2024-01" db="EMBL/GenBank/DDBJ databases">
        <authorList>
            <person name="Waweru B."/>
        </authorList>
    </citation>
    <scope>NUCLEOTIDE SEQUENCE [LARGE SCALE GENOMIC DNA]</scope>
</reference>
<evidence type="ECO:0000256" key="5">
    <source>
        <dbReference type="ARBA" id="ARBA00023242"/>
    </source>
</evidence>
<evidence type="ECO:0000256" key="1">
    <source>
        <dbReference type="ARBA" id="ARBA00004123"/>
    </source>
</evidence>
<accession>A0AAV1SMW9</accession>
<evidence type="ECO:0000256" key="4">
    <source>
        <dbReference type="ARBA" id="ARBA00023163"/>
    </source>
</evidence>
<evidence type="ECO:0000256" key="3">
    <source>
        <dbReference type="ARBA" id="ARBA00023125"/>
    </source>
</evidence>
<feature type="domain" description="TF-B3" evidence="7">
    <location>
        <begin position="97"/>
        <end position="190"/>
    </location>
</feature>
<evidence type="ECO:0000256" key="2">
    <source>
        <dbReference type="ARBA" id="ARBA00023015"/>
    </source>
</evidence>
<keyword evidence="3" id="KW-0238">DNA-binding</keyword>
<dbReference type="AlphaFoldDB" id="A0AAV1SMW9"/>
<organism evidence="8 9">
    <name type="scientific">Dovyalis caffra</name>
    <dbReference type="NCBI Taxonomy" id="77055"/>
    <lineage>
        <taxon>Eukaryota</taxon>
        <taxon>Viridiplantae</taxon>
        <taxon>Streptophyta</taxon>
        <taxon>Embryophyta</taxon>
        <taxon>Tracheophyta</taxon>
        <taxon>Spermatophyta</taxon>
        <taxon>Magnoliopsida</taxon>
        <taxon>eudicotyledons</taxon>
        <taxon>Gunneridae</taxon>
        <taxon>Pentapetalae</taxon>
        <taxon>rosids</taxon>
        <taxon>fabids</taxon>
        <taxon>Malpighiales</taxon>
        <taxon>Salicaceae</taxon>
        <taxon>Flacourtieae</taxon>
        <taxon>Dovyalis</taxon>
    </lineage>
</organism>
<dbReference type="Pfam" id="PF02362">
    <property type="entry name" value="B3"/>
    <property type="match status" value="2"/>
</dbReference>
<dbReference type="GO" id="GO:0005634">
    <property type="term" value="C:nucleus"/>
    <property type="evidence" value="ECO:0007669"/>
    <property type="project" value="UniProtKB-SubCell"/>
</dbReference>
<protein>
    <recommendedName>
        <fullName evidence="7">TF-B3 domain-containing protein</fullName>
    </recommendedName>
</protein>
<keyword evidence="4" id="KW-0804">Transcription</keyword>
<dbReference type="SUPFAM" id="SSF101936">
    <property type="entry name" value="DNA-binding pseudobarrel domain"/>
    <property type="match status" value="2"/>
</dbReference>
<keyword evidence="2" id="KW-0805">Transcription regulation</keyword>
<dbReference type="EMBL" id="CAWUPB010001195">
    <property type="protein sequence ID" value="CAK7355254.1"/>
    <property type="molecule type" value="Genomic_DNA"/>
</dbReference>
<evidence type="ECO:0000256" key="6">
    <source>
        <dbReference type="SAM" id="MobiDB-lite"/>
    </source>
</evidence>
<dbReference type="SMART" id="SM01019">
    <property type="entry name" value="B3"/>
    <property type="match status" value="2"/>
</dbReference>
<evidence type="ECO:0000259" key="7">
    <source>
        <dbReference type="PROSITE" id="PS50863"/>
    </source>
</evidence>
<dbReference type="Gene3D" id="2.40.330.10">
    <property type="entry name" value="DNA-binding pseudobarrel domain"/>
    <property type="match status" value="2"/>
</dbReference>
<dbReference type="GO" id="GO:0003677">
    <property type="term" value="F:DNA binding"/>
    <property type="evidence" value="ECO:0007669"/>
    <property type="project" value="UniProtKB-KW"/>
</dbReference>
<dbReference type="CDD" id="cd10017">
    <property type="entry name" value="B3_DNA"/>
    <property type="match status" value="2"/>
</dbReference>
<name>A0AAV1SMW9_9ROSI</name>
<gene>
    <name evidence="8" type="ORF">DCAF_LOCUS25573</name>
</gene>
<proteinExistence type="predicted"/>
<keyword evidence="5" id="KW-0539">Nucleus</keyword>
<dbReference type="Proteomes" id="UP001314170">
    <property type="component" value="Unassembled WGS sequence"/>
</dbReference>
<dbReference type="InterPro" id="IPR003340">
    <property type="entry name" value="B3_DNA-bd"/>
</dbReference>
<feature type="region of interest" description="Disordered" evidence="6">
    <location>
        <begin position="230"/>
        <end position="250"/>
    </location>
</feature>
<keyword evidence="9" id="KW-1185">Reference proteome</keyword>
<sequence>MDPICLATALKLRKAFSKSLAKPLRMIRKKKSRTHSTERAMPRRRNQDDHFIATKVADRTEVRGPGQPSKEKISEEISQSRRMLEKHKYWVKFDPTRHQFFKVMVCEFRNQLVIPKQFANRFQEKLSDTIRLRGPSGHIWAVKLTKTTNDWLFQNGWVNFVQDHGLEEADFLVFQYEGNSSFKVTIFTKTGCEREGSYFIKEHTSSCSRFCSAKPNVDSDYDPMENVITLNESNNKNKQKGKTKKERENQRDESMMVHYLFVYTKSYGKQGWEKSYSYYLLSNRRQVTAEEKKRARLLAAKHSSTQPSFKRVMKPTNVYHYFFLCIPKEWRKKHIPATNGMEIELRVPASKKTWSVRLKNNKYKFGIGKGWCKFVLDNNLEESDICIFELKQGAKANKETVIFNVIIFRVVAEVVPLRPSTKVAA</sequence>
<comment type="caution">
    <text evidence="8">The sequence shown here is derived from an EMBL/GenBank/DDBJ whole genome shotgun (WGS) entry which is preliminary data.</text>
</comment>
<dbReference type="PROSITE" id="PS50863">
    <property type="entry name" value="B3"/>
    <property type="match status" value="2"/>
</dbReference>
<comment type="subcellular location">
    <subcellularLocation>
        <location evidence="1">Nucleus</location>
    </subcellularLocation>
</comment>